<dbReference type="Proteomes" id="UP001172708">
    <property type="component" value="Unassembled WGS sequence"/>
</dbReference>
<evidence type="ECO:0000256" key="1">
    <source>
        <dbReference type="SAM" id="MobiDB-lite"/>
    </source>
</evidence>
<dbReference type="EMBL" id="JAUHQA010000016">
    <property type="protein sequence ID" value="MDN4481869.1"/>
    <property type="molecule type" value="Genomic_DNA"/>
</dbReference>
<evidence type="ECO:0000256" key="2">
    <source>
        <dbReference type="SAM" id="SignalP"/>
    </source>
</evidence>
<feature type="compositionally biased region" description="Polar residues" evidence="1">
    <location>
        <begin position="68"/>
        <end position="80"/>
    </location>
</feature>
<comment type="caution">
    <text evidence="3">The sequence shown here is derived from an EMBL/GenBank/DDBJ whole genome shotgun (WGS) entry which is preliminary data.</text>
</comment>
<accession>A0ABT8GKH2</accession>
<evidence type="ECO:0000313" key="4">
    <source>
        <dbReference type="Proteomes" id="UP001172708"/>
    </source>
</evidence>
<keyword evidence="2" id="KW-0732">Signal</keyword>
<sequence length="110" mass="11516">MPRSSLLLATLLVATAAQAQSAPPVPRASDSWSQPAPAATVGYREAALPRTTDSSRSHFKFKDRRSYTPPSANAAQQHSGNAAVGSMGTMDRNGRPAVNCPATPMDPACH</sequence>
<organism evidence="3 4">
    <name type="scientific">Demequina muriae</name>
    <dbReference type="NCBI Taxonomy" id="3051664"/>
    <lineage>
        <taxon>Bacteria</taxon>
        <taxon>Bacillati</taxon>
        <taxon>Actinomycetota</taxon>
        <taxon>Actinomycetes</taxon>
        <taxon>Micrococcales</taxon>
        <taxon>Demequinaceae</taxon>
        <taxon>Demequina</taxon>
    </lineage>
</organism>
<feature type="region of interest" description="Disordered" evidence="1">
    <location>
        <begin position="18"/>
        <end position="110"/>
    </location>
</feature>
<evidence type="ECO:0000313" key="3">
    <source>
        <dbReference type="EMBL" id="MDN4481869.1"/>
    </source>
</evidence>
<reference evidence="3" key="1">
    <citation type="submission" date="2023-06" db="EMBL/GenBank/DDBJ databases">
        <title>Egi l300058.</title>
        <authorList>
            <person name="Gao L."/>
            <person name="Fang B.-Z."/>
            <person name="Li W.-J."/>
        </authorList>
    </citation>
    <scope>NUCLEOTIDE SEQUENCE</scope>
    <source>
        <strain evidence="3">EGI L300058</strain>
    </source>
</reference>
<name>A0ABT8GKH2_9MICO</name>
<gene>
    <name evidence="3" type="ORF">QQX02_13140</name>
</gene>
<feature type="chain" id="PRO_5045408746" evidence="2">
    <location>
        <begin position="20"/>
        <end position="110"/>
    </location>
</feature>
<feature type="signal peptide" evidence="2">
    <location>
        <begin position="1"/>
        <end position="19"/>
    </location>
</feature>
<keyword evidence="4" id="KW-1185">Reference proteome</keyword>
<proteinExistence type="predicted"/>
<protein>
    <submittedName>
        <fullName evidence="3">Uncharacterized protein</fullName>
    </submittedName>
</protein>